<evidence type="ECO:0000256" key="5">
    <source>
        <dbReference type="SAM" id="MobiDB-lite"/>
    </source>
</evidence>
<dbReference type="GO" id="GO:0050982">
    <property type="term" value="P:detection of mechanical stimulus"/>
    <property type="evidence" value="ECO:0007669"/>
    <property type="project" value="TreeGrafter"/>
</dbReference>
<feature type="transmembrane region" description="Helical" evidence="6">
    <location>
        <begin position="1749"/>
        <end position="1768"/>
    </location>
</feature>
<feature type="transmembrane region" description="Helical" evidence="6">
    <location>
        <begin position="1789"/>
        <end position="1811"/>
    </location>
</feature>
<evidence type="ECO:0000259" key="8">
    <source>
        <dbReference type="Pfam" id="PF08016"/>
    </source>
</evidence>
<evidence type="ECO:0000313" key="9">
    <source>
        <dbReference type="EMBL" id="KAK3278549.1"/>
    </source>
</evidence>
<comment type="caution">
    <text evidence="9">The sequence shown here is derived from an EMBL/GenBank/DDBJ whole genome shotgun (WGS) entry which is preliminary data.</text>
</comment>
<dbReference type="PANTHER" id="PTHR10877">
    <property type="entry name" value="POLYCYSTIN FAMILY MEMBER"/>
    <property type="match status" value="1"/>
</dbReference>
<dbReference type="GO" id="GO:0016020">
    <property type="term" value="C:membrane"/>
    <property type="evidence" value="ECO:0007669"/>
    <property type="project" value="UniProtKB-SubCell"/>
</dbReference>
<dbReference type="InterPro" id="IPR051223">
    <property type="entry name" value="Polycystin"/>
</dbReference>
<organism evidence="9 10">
    <name type="scientific">Cymbomonas tetramitiformis</name>
    <dbReference type="NCBI Taxonomy" id="36881"/>
    <lineage>
        <taxon>Eukaryota</taxon>
        <taxon>Viridiplantae</taxon>
        <taxon>Chlorophyta</taxon>
        <taxon>Pyramimonadophyceae</taxon>
        <taxon>Pyramimonadales</taxon>
        <taxon>Pyramimonadaceae</taxon>
        <taxon>Cymbomonas</taxon>
    </lineage>
</organism>
<proteinExistence type="predicted"/>
<dbReference type="GO" id="GO:0005262">
    <property type="term" value="F:calcium channel activity"/>
    <property type="evidence" value="ECO:0007669"/>
    <property type="project" value="TreeGrafter"/>
</dbReference>
<sequence length="1954" mass="207936">MKEETCLVLVLAAPLDTLALVAYSPGLTNLTWSFEGTQVCDAAAGTCTLRLCGFSQAAYKVTGTITFTDETPDSHVSGTVNVLFAPPPPPPPSPPPHPPNLPLLHLLTPTAKPTSSPSPPPSPPPPSPPSKPTTTSASLYHHLPTSTHAISLPPPPPPSPLHLPPPTSTYAPSSSTPCLCPYLFRECCLTPVFGCDAPIDNLSYCPSPPPPTFNVSKTSTAVNWAGSANTTCIRASFLIAIDSLWLTTTSGPSALRWQFTAVAAESSVTLCGFEVGTYTMEGELVAQSYNSGLANKIDEHTVVCLYAPPPPPPPPPPLPCTIPILMSKVTIAGLSYSLLDDPSFRASLQTDFATQLVDASGGVLDQRDVEITSLAAGSVVVTSMVYYPVGADAAARTLATALIADPASVFSTFVSSAGYYAEYATSAVEISARLCRPASPAPAPLPQPPPFVPASWPSPPSTPPMPPPLPPPLPPLPPIGEIVAYTVTSDVSISDLDIHSFDDPNFSAVFHIQYEAQIAQAAGVEVSAATITGITGASVIVTISILFPTSMDPTTVSTFTEMLSLAPESIFTEPEFAAYGTFTAEEVVTDQSVVLVTDLDTSNLIGSAVGEARDDAAPSIFLFGATVLRLPQLASYVEMGASAFDEHAGCVAVSISGGAHIDTSTPTGAGGATAYEVVYTARDPSGNTHSATRWVEVFSRCDAPSYLCPESTPEQPICASCTSSDACLCLSPVAATSSQGSATPPGGYSPFTDTKPPVLTLQGSGVEGKSPQGRMVMVCTVEVGWPYLDSGALAWDAVEGNVTSRVAAIGVAAIDTSVVTTADDPWIVQYEADDSSGNRAAIVERRVAVVKSCGWAGAGERLCGDGACSQEGLCRVEPPAAPLPPAQRAPPAIALVGPVEVTVAQGQAYTRCSEACDLDRICDQGVEATDELEGLLTMQVLACGGSWVERGVRGCGITASSPPGRHIVSFTVANSAGLTATVARTVIVLRECGLGESLCGDQATCSQGGICGPTAGGKRHVLQGAEYEKCTAAQLAAGASDDLCEPGVDATDAVGADLGLGVVVCPPQECLARGCPGHELMWKGLAPCLNTSAEVGTSYDIVFMVVDYNSMPRRSASVTRTVSIAAPCPPGTMSCTLPDTPTFCSATACEVLASLLAEDGDSDLGDAAGTEGTGRLLLTAPAASGDQVASAPPAREWAAAGALHEEVLALLRGRAHLAEAVEALENLVLNAGSDPQSWRLQKVEAWAERLEAELGHAAALLDSAASARINADQLVEHVTLSSTALKETWVKIEAGMSELLATLAAGQGPGEVDDAAGCAQPKEARFHFSPGPGAPARRHLASLSRALGMPTRLDNLPSYSRRTSEAEEEGRGAQRRYEKRADWSIETSAGRAPAGVRAEAEEALNHYMGTRGKNQLVAGMLITTQRRSEDSESCSHNYPQLAPKNCPVGELEFSRYGTDPVFNPSSSLFRPDLQDAMPQFYDTSPGSEEVSRVRNVAHPLPFEARHMQSQNLGYAHGVDAGLTAFRAQQLYTFLKDGNLVDALTTKVTAQVVTFNTHLGVWSTCIASWVRMPGGTWEDTFTTISLDTSMDIMDLTSQNVQQAEGAIWVSLLAVWSAVSFYVAYREIRNITAFVLMCKGPRSWHYFGAANLGRVLLQYISRLSHALSCTGATLQLISEFRLQRSYDIYDDLYADARYFLPKRHAGEAEEPSGFPVAEIAERWRLPEDAADWEALDRMFSETNAMSLMNRWYWNLQSLRIIVMLMRILFYMRFHKRLSMVVDTLRKEAMEIFHWMFVFAVIVFGYAMCGNLAYGEHSEWFASFDGNTVRYVLELATSGTYHRVRPLGSGRVVSELQVLSEAFFLVTFWWLVLLVMKNMLLVIIAMGLAKVKLEADYISAKSINVYIAEELLYALHQRYLAARPQSGACLPQRCPLHLHLLPALLPYRETKLCSPEQ</sequence>
<evidence type="ECO:0000313" key="10">
    <source>
        <dbReference type="Proteomes" id="UP001190700"/>
    </source>
</evidence>
<feature type="region of interest" description="Disordered" evidence="5">
    <location>
        <begin position="1352"/>
        <end position="1379"/>
    </location>
</feature>
<evidence type="ECO:0000256" key="4">
    <source>
        <dbReference type="ARBA" id="ARBA00023136"/>
    </source>
</evidence>
<dbReference type="InterPro" id="IPR013122">
    <property type="entry name" value="PKD1_2_channel"/>
</dbReference>
<keyword evidence="10" id="KW-1185">Reference proteome</keyword>
<evidence type="ECO:0000256" key="6">
    <source>
        <dbReference type="SAM" id="Phobius"/>
    </source>
</evidence>
<feature type="compositionally biased region" description="Pro residues" evidence="5">
    <location>
        <begin position="152"/>
        <end position="167"/>
    </location>
</feature>
<gene>
    <name evidence="9" type="ORF">CYMTET_13528</name>
</gene>
<dbReference type="EMBL" id="LGRX02005385">
    <property type="protein sequence ID" value="KAK3278549.1"/>
    <property type="molecule type" value="Genomic_DNA"/>
</dbReference>
<feature type="transmembrane region" description="Helical" evidence="6">
    <location>
        <begin position="1865"/>
        <end position="1886"/>
    </location>
</feature>
<feature type="region of interest" description="Disordered" evidence="5">
    <location>
        <begin position="78"/>
        <end position="168"/>
    </location>
</feature>
<feature type="compositionally biased region" description="Pro residues" evidence="5">
    <location>
        <begin position="85"/>
        <end position="101"/>
    </location>
</feature>
<keyword evidence="7" id="KW-0732">Signal</keyword>
<evidence type="ECO:0000256" key="2">
    <source>
        <dbReference type="ARBA" id="ARBA00022692"/>
    </source>
</evidence>
<keyword evidence="3 6" id="KW-1133">Transmembrane helix</keyword>
<feature type="chain" id="PRO_5042212518" description="Polycystin cation channel PKD1/PKD2 domain-containing protein" evidence="7">
    <location>
        <begin position="20"/>
        <end position="1954"/>
    </location>
</feature>
<dbReference type="Gene3D" id="2.60.40.10">
    <property type="entry name" value="Immunoglobulins"/>
    <property type="match status" value="1"/>
</dbReference>
<feature type="signal peptide" evidence="7">
    <location>
        <begin position="1"/>
        <end position="19"/>
    </location>
</feature>
<dbReference type="InterPro" id="IPR013783">
    <property type="entry name" value="Ig-like_fold"/>
</dbReference>
<dbReference type="Pfam" id="PF08016">
    <property type="entry name" value="PKD_channel"/>
    <property type="match status" value="1"/>
</dbReference>
<evidence type="ECO:0000256" key="1">
    <source>
        <dbReference type="ARBA" id="ARBA00004141"/>
    </source>
</evidence>
<keyword evidence="2 6" id="KW-0812">Transmembrane</keyword>
<evidence type="ECO:0000256" key="7">
    <source>
        <dbReference type="SAM" id="SignalP"/>
    </source>
</evidence>
<feature type="compositionally biased region" description="Low complexity" evidence="5">
    <location>
        <begin position="102"/>
        <end position="115"/>
    </location>
</feature>
<protein>
    <recommendedName>
        <fullName evidence="8">Polycystin cation channel PKD1/PKD2 domain-containing protein</fullName>
    </recommendedName>
</protein>
<keyword evidence="4 6" id="KW-0472">Membrane</keyword>
<feature type="domain" description="Polycystin cation channel PKD1/PKD2" evidence="8">
    <location>
        <begin position="1735"/>
        <end position="1882"/>
    </location>
</feature>
<comment type="subcellular location">
    <subcellularLocation>
        <location evidence="1">Membrane</location>
        <topology evidence="1">Multi-pass membrane protein</topology>
    </subcellularLocation>
</comment>
<evidence type="ECO:0000256" key="3">
    <source>
        <dbReference type="ARBA" id="ARBA00022989"/>
    </source>
</evidence>
<feature type="compositionally biased region" description="Pro residues" evidence="5">
    <location>
        <begin position="116"/>
        <end position="131"/>
    </location>
</feature>
<feature type="compositionally biased region" description="Basic and acidic residues" evidence="5">
    <location>
        <begin position="1362"/>
        <end position="1379"/>
    </location>
</feature>
<accession>A0AAE0GHY4</accession>
<reference evidence="9 10" key="1">
    <citation type="journal article" date="2015" name="Genome Biol. Evol.">
        <title>Comparative Genomics of a Bacterivorous Green Alga Reveals Evolutionary Causalities and Consequences of Phago-Mixotrophic Mode of Nutrition.</title>
        <authorList>
            <person name="Burns J.A."/>
            <person name="Paasch A."/>
            <person name="Narechania A."/>
            <person name="Kim E."/>
        </authorList>
    </citation>
    <scope>NUCLEOTIDE SEQUENCE [LARGE SCALE GENOMIC DNA]</scope>
    <source>
        <strain evidence="9 10">PLY_AMNH</strain>
    </source>
</reference>
<dbReference type="PANTHER" id="PTHR10877:SF197">
    <property type="entry name" value="POLYCYSTIC KIDNEY DISEASE PROTEIN 1-LIKE 2"/>
    <property type="match status" value="1"/>
</dbReference>
<dbReference type="Proteomes" id="UP001190700">
    <property type="component" value="Unassembled WGS sequence"/>
</dbReference>
<feature type="region of interest" description="Disordered" evidence="5">
    <location>
        <begin position="452"/>
        <end position="473"/>
    </location>
</feature>
<name>A0AAE0GHY4_9CHLO</name>